<dbReference type="Proteomes" id="UP000004995">
    <property type="component" value="Unassembled WGS sequence"/>
</dbReference>
<gene>
    <name evidence="5" type="ORF">SETIT_5G276400v2</name>
</gene>
<feature type="region of interest" description="Disordered" evidence="4">
    <location>
        <begin position="84"/>
        <end position="111"/>
    </location>
</feature>
<sequence>MKSRARRGLTLEEPKAAGIPKKLAPTICISVDHRRKNLHGQAYVLQISPWQAGDSTPKELATATQKRSFKVVKVTDEMKESRALQKASLGKDEQASLGSNNTCSISSEDVS</sequence>
<evidence type="ECO:0000256" key="1">
    <source>
        <dbReference type="ARBA" id="ARBA00005640"/>
    </source>
</evidence>
<dbReference type="OrthoDB" id="10264538at2759"/>
<evidence type="ECO:0000313" key="7">
    <source>
        <dbReference type="Proteomes" id="UP000004995"/>
    </source>
</evidence>
<dbReference type="HOGENOM" id="CLU_2162801_0_0_1"/>
<dbReference type="GO" id="GO:0022625">
    <property type="term" value="C:cytosolic large ribosomal subunit"/>
    <property type="evidence" value="ECO:0000318"/>
    <property type="project" value="GO_Central"/>
</dbReference>
<feature type="compositionally biased region" description="Basic and acidic residues" evidence="4">
    <location>
        <begin position="84"/>
        <end position="94"/>
    </location>
</feature>
<protein>
    <submittedName>
        <fullName evidence="5 6">Uncharacterized protein</fullName>
    </submittedName>
</protein>
<feature type="compositionally biased region" description="Polar residues" evidence="4">
    <location>
        <begin position="96"/>
        <end position="111"/>
    </location>
</feature>
<evidence type="ECO:0000256" key="4">
    <source>
        <dbReference type="SAM" id="MobiDB-lite"/>
    </source>
</evidence>
<accession>K3XRP6</accession>
<keyword evidence="2" id="KW-0689">Ribosomal protein</keyword>
<evidence type="ECO:0000256" key="3">
    <source>
        <dbReference type="ARBA" id="ARBA00023274"/>
    </source>
</evidence>
<dbReference type="GO" id="GO:0006412">
    <property type="term" value="P:translation"/>
    <property type="evidence" value="ECO:0007669"/>
    <property type="project" value="InterPro"/>
</dbReference>
<dbReference type="EMBL" id="AGNK02003255">
    <property type="status" value="NOT_ANNOTATED_CDS"/>
    <property type="molecule type" value="Genomic_DNA"/>
</dbReference>
<keyword evidence="3" id="KW-0687">Ribonucleoprotein</keyword>
<evidence type="ECO:0000256" key="2">
    <source>
        <dbReference type="ARBA" id="ARBA00022980"/>
    </source>
</evidence>
<comment type="similarity">
    <text evidence="1">Belongs to the eukaryotic ribosomal protein eL13 family.</text>
</comment>
<dbReference type="GO" id="GO:0003735">
    <property type="term" value="F:structural constituent of ribosome"/>
    <property type="evidence" value="ECO:0000318"/>
    <property type="project" value="GO_Central"/>
</dbReference>
<dbReference type="eggNOG" id="KOG3295">
    <property type="taxonomic scope" value="Eukaryota"/>
</dbReference>
<evidence type="ECO:0000313" key="6">
    <source>
        <dbReference type="EnsemblPlants" id="KQL06490"/>
    </source>
</evidence>
<organism evidence="6 7">
    <name type="scientific">Setaria italica</name>
    <name type="common">Foxtail millet</name>
    <name type="synonym">Panicum italicum</name>
    <dbReference type="NCBI Taxonomy" id="4555"/>
    <lineage>
        <taxon>Eukaryota</taxon>
        <taxon>Viridiplantae</taxon>
        <taxon>Streptophyta</taxon>
        <taxon>Embryophyta</taxon>
        <taxon>Tracheophyta</taxon>
        <taxon>Spermatophyta</taxon>
        <taxon>Magnoliopsida</taxon>
        <taxon>Liliopsida</taxon>
        <taxon>Poales</taxon>
        <taxon>Poaceae</taxon>
        <taxon>PACMAD clade</taxon>
        <taxon>Panicoideae</taxon>
        <taxon>Panicodae</taxon>
        <taxon>Paniceae</taxon>
        <taxon>Cenchrinae</taxon>
        <taxon>Setaria</taxon>
    </lineage>
</organism>
<reference evidence="6" key="3">
    <citation type="submission" date="2018-08" db="UniProtKB">
        <authorList>
            <consortium name="EnsemblPlants"/>
        </authorList>
    </citation>
    <scope>IDENTIFICATION</scope>
    <source>
        <strain evidence="6">Yugu1</strain>
    </source>
</reference>
<dbReference type="Pfam" id="PF01294">
    <property type="entry name" value="Ribosomal_L13e"/>
    <property type="match status" value="1"/>
</dbReference>
<dbReference type="STRING" id="4555.K3XRP6"/>
<reference evidence="5" key="2">
    <citation type="submission" date="2015-07" db="EMBL/GenBank/DDBJ databases">
        <authorList>
            <person name="Noorani M."/>
        </authorList>
    </citation>
    <scope>NUCLEOTIDE SEQUENCE</scope>
    <source>
        <strain evidence="5">Yugu1</strain>
    </source>
</reference>
<keyword evidence="7" id="KW-1185">Reference proteome</keyword>
<dbReference type="Gramene" id="KQL06490">
    <property type="protein sequence ID" value="KQL06490"/>
    <property type="gene ID" value="SETIT_004590mg"/>
</dbReference>
<dbReference type="InterPro" id="IPR001380">
    <property type="entry name" value="Ribosomal_eL13"/>
</dbReference>
<dbReference type="AlphaFoldDB" id="K3XRP6"/>
<reference evidence="5 7" key="1">
    <citation type="journal article" date="2012" name="Nat. Biotechnol.">
        <title>Reference genome sequence of the model plant Setaria.</title>
        <authorList>
            <person name="Bennetzen J.L."/>
            <person name="Schmutz J."/>
            <person name="Wang H."/>
            <person name="Percifield R."/>
            <person name="Hawkins J."/>
            <person name="Pontaroli A.C."/>
            <person name="Estep M."/>
            <person name="Feng L."/>
            <person name="Vaughn J.N."/>
            <person name="Grimwood J."/>
            <person name="Jenkins J."/>
            <person name="Barry K."/>
            <person name="Lindquist E."/>
            <person name="Hellsten U."/>
            <person name="Deshpande S."/>
            <person name="Wang X."/>
            <person name="Wu X."/>
            <person name="Mitros T."/>
            <person name="Triplett J."/>
            <person name="Yang X."/>
            <person name="Ye C.Y."/>
            <person name="Mauro-Herrera M."/>
            <person name="Wang L."/>
            <person name="Li P."/>
            <person name="Sharma M."/>
            <person name="Sharma R."/>
            <person name="Ronald P.C."/>
            <person name="Panaud O."/>
            <person name="Kellogg E.A."/>
            <person name="Brutnell T.P."/>
            <person name="Doust A.N."/>
            <person name="Tuskan G.A."/>
            <person name="Rokhsar D."/>
            <person name="Devos K.M."/>
        </authorList>
    </citation>
    <scope>NUCLEOTIDE SEQUENCE [LARGE SCALE GENOMIC DNA]</scope>
    <source>
        <strain evidence="7">cv. Yugu1</strain>
        <strain evidence="5">Yugu1</strain>
    </source>
</reference>
<dbReference type="EnsemblPlants" id="KQL06490">
    <property type="protein sequence ID" value="KQL06490"/>
    <property type="gene ID" value="SETIT_004590mg"/>
</dbReference>
<dbReference type="EMBL" id="CM003532">
    <property type="protein sequence ID" value="RCV26829.1"/>
    <property type="molecule type" value="Genomic_DNA"/>
</dbReference>
<dbReference type="PANTHER" id="PTHR11722:SF0">
    <property type="entry name" value="LARGE RIBOSOMAL SUBUNIT PROTEIN EL13"/>
    <property type="match status" value="1"/>
</dbReference>
<dbReference type="PANTHER" id="PTHR11722">
    <property type="entry name" value="60S RIBOSOMAL PROTEIN L13"/>
    <property type="match status" value="1"/>
</dbReference>
<name>K3XRP6_SETIT</name>
<dbReference type="GO" id="GO:0003723">
    <property type="term" value="F:RNA binding"/>
    <property type="evidence" value="ECO:0000318"/>
    <property type="project" value="GO_Central"/>
</dbReference>
<proteinExistence type="inferred from homology"/>
<evidence type="ECO:0000313" key="5">
    <source>
        <dbReference type="EMBL" id="RCV26829.1"/>
    </source>
</evidence>